<evidence type="ECO:0000313" key="13">
    <source>
        <dbReference type="EMBL" id="KAF0807449.1"/>
    </source>
</evidence>
<dbReference type="EMBL" id="AQPF01000004">
    <property type="protein sequence ID" value="KAF0807449.1"/>
    <property type="molecule type" value="Genomic_DNA"/>
</dbReference>
<dbReference type="CDD" id="cd00342">
    <property type="entry name" value="gram_neg_porins"/>
    <property type="match status" value="1"/>
</dbReference>
<dbReference type="SUPFAM" id="SSF56935">
    <property type="entry name" value="Porins"/>
    <property type="match status" value="1"/>
</dbReference>
<evidence type="ECO:0000256" key="4">
    <source>
        <dbReference type="ARBA" id="ARBA00022452"/>
    </source>
</evidence>
<feature type="signal peptide" evidence="11">
    <location>
        <begin position="1"/>
        <end position="23"/>
    </location>
</feature>
<evidence type="ECO:0000259" key="12">
    <source>
        <dbReference type="Pfam" id="PF13609"/>
    </source>
</evidence>
<organism evidence="13 14">
    <name type="scientific">Alcanivorax xiamenensis</name>
    <dbReference type="NCBI Taxonomy" id="1177156"/>
    <lineage>
        <taxon>Bacteria</taxon>
        <taxon>Pseudomonadati</taxon>
        <taxon>Pseudomonadota</taxon>
        <taxon>Gammaproteobacteria</taxon>
        <taxon>Oceanospirillales</taxon>
        <taxon>Alcanivoracaceae</taxon>
        <taxon>Alcanivorax</taxon>
    </lineage>
</organism>
<evidence type="ECO:0000256" key="9">
    <source>
        <dbReference type="ARBA" id="ARBA00023136"/>
    </source>
</evidence>
<keyword evidence="4" id="KW-1134">Transmembrane beta strand</keyword>
<evidence type="ECO:0000256" key="1">
    <source>
        <dbReference type="ARBA" id="ARBA00004571"/>
    </source>
</evidence>
<reference evidence="13 14" key="1">
    <citation type="submission" date="2012-09" db="EMBL/GenBank/DDBJ databases">
        <title>Genome Sequence of alkane-degrading Bacterium Alcanivorax sp. 6-D-6.</title>
        <authorList>
            <person name="Lai Q."/>
            <person name="Shao Z."/>
        </authorList>
    </citation>
    <scope>NUCLEOTIDE SEQUENCE [LARGE SCALE GENOMIC DNA]</scope>
    <source>
        <strain evidence="13 14">6-D-6</strain>
    </source>
</reference>
<dbReference type="InterPro" id="IPR023614">
    <property type="entry name" value="Porin_dom_sf"/>
</dbReference>
<evidence type="ECO:0000256" key="11">
    <source>
        <dbReference type="SAM" id="SignalP"/>
    </source>
</evidence>
<evidence type="ECO:0000256" key="8">
    <source>
        <dbReference type="ARBA" id="ARBA00023114"/>
    </source>
</evidence>
<evidence type="ECO:0000256" key="2">
    <source>
        <dbReference type="ARBA" id="ARBA00011233"/>
    </source>
</evidence>
<keyword evidence="6 11" id="KW-0732">Signal</keyword>
<evidence type="ECO:0000256" key="5">
    <source>
        <dbReference type="ARBA" id="ARBA00022692"/>
    </source>
</evidence>
<evidence type="ECO:0000256" key="6">
    <source>
        <dbReference type="ARBA" id="ARBA00022729"/>
    </source>
</evidence>
<dbReference type="PANTHER" id="PTHR34501:SF9">
    <property type="entry name" value="MAJOR OUTER MEMBRANE PROTEIN P.IA"/>
    <property type="match status" value="1"/>
</dbReference>
<feature type="chain" id="PRO_5045749049" evidence="11">
    <location>
        <begin position="24"/>
        <end position="364"/>
    </location>
</feature>
<comment type="subcellular location">
    <subcellularLocation>
        <location evidence="1">Cell outer membrane</location>
        <topology evidence="1">Multi-pass membrane protein</topology>
    </subcellularLocation>
</comment>
<keyword evidence="7" id="KW-0406">Ion transport</keyword>
<keyword evidence="3" id="KW-0813">Transport</keyword>
<accession>A0ABQ6YCC6</accession>
<keyword evidence="10" id="KW-0998">Cell outer membrane</keyword>
<dbReference type="InterPro" id="IPR033900">
    <property type="entry name" value="Gram_neg_porin_domain"/>
</dbReference>
<dbReference type="RefSeq" id="WP_159660115.1">
    <property type="nucleotide sequence ID" value="NZ_AQPF01000004.1"/>
</dbReference>
<keyword evidence="14" id="KW-1185">Reference proteome</keyword>
<comment type="caution">
    <text evidence="13">The sequence shown here is derived from an EMBL/GenBank/DDBJ whole genome shotgun (WGS) entry which is preliminary data.</text>
</comment>
<dbReference type="Proteomes" id="UP000771797">
    <property type="component" value="Unassembled WGS sequence"/>
</dbReference>
<protein>
    <submittedName>
        <fullName evidence="13">Porin</fullName>
    </submittedName>
</protein>
<comment type="subunit">
    <text evidence="2">Homotrimer.</text>
</comment>
<dbReference type="Pfam" id="PF13609">
    <property type="entry name" value="Porin_4"/>
    <property type="match status" value="1"/>
</dbReference>
<keyword evidence="9" id="KW-0472">Membrane</keyword>
<feature type="domain" description="Porin" evidence="12">
    <location>
        <begin position="27"/>
        <end position="328"/>
    </location>
</feature>
<gene>
    <name evidence="13" type="ORF">A6D6_01001</name>
</gene>
<dbReference type="Gene3D" id="2.40.160.10">
    <property type="entry name" value="Porin"/>
    <property type="match status" value="1"/>
</dbReference>
<keyword evidence="5" id="KW-0812">Transmembrane</keyword>
<evidence type="ECO:0000256" key="10">
    <source>
        <dbReference type="ARBA" id="ARBA00023237"/>
    </source>
</evidence>
<dbReference type="PANTHER" id="PTHR34501">
    <property type="entry name" value="PROTEIN YDDL-RELATED"/>
    <property type="match status" value="1"/>
</dbReference>
<proteinExistence type="predicted"/>
<sequence>MKTKIAPALPVLLAGLTPIWANALPVADEKLEIYGALRLSVDYADSDLGDTPENPSAGLVDGGHSVSTNTSLIGLRGRFGLSPDYDLVWQLEQNIDPDSPRDRGLGNRDTFAGFDTPAGLFRFGIMDTPYKRNGIVLSRFTTTAADPQAILGRGGGGNQRLSLRAENSIRWDRKFLDKRLALALQYGAGQQDTDGVTDNNDSNMWSGSATWRQGGLTAGVGYSDWSELYAGGDVSGLNAGLNYRFGAVTVGAVFDRLKADELAFLNRDAWGGFVTWDIRRDVTLGAQWMHADESDAGDDEADQYSLVGTWHAAPALDLYLAATTTVNQGDNGVYRTADYAHGDRVNTVPGGDPKVLSLGMAFKF</sequence>
<dbReference type="InterPro" id="IPR050298">
    <property type="entry name" value="Gram-neg_bact_OMP"/>
</dbReference>
<keyword evidence="8" id="KW-0626">Porin</keyword>
<name>A0ABQ6YCC6_9GAMM</name>
<evidence type="ECO:0000313" key="14">
    <source>
        <dbReference type="Proteomes" id="UP000771797"/>
    </source>
</evidence>
<evidence type="ECO:0000256" key="3">
    <source>
        <dbReference type="ARBA" id="ARBA00022448"/>
    </source>
</evidence>
<evidence type="ECO:0000256" key="7">
    <source>
        <dbReference type="ARBA" id="ARBA00023065"/>
    </source>
</evidence>